<dbReference type="Pfam" id="PF19577">
    <property type="entry name" value="DcaP"/>
    <property type="match status" value="1"/>
</dbReference>
<feature type="chain" id="PRO_5047352802" evidence="2">
    <location>
        <begin position="24"/>
        <end position="446"/>
    </location>
</feature>
<evidence type="ECO:0000256" key="1">
    <source>
        <dbReference type="SAM" id="Coils"/>
    </source>
</evidence>
<dbReference type="RefSeq" id="WP_407326870.1">
    <property type="nucleotide sequence ID" value="NZ_CP136865.1"/>
</dbReference>
<protein>
    <submittedName>
        <fullName evidence="3">DcaP family trimeric outer membrane transporter</fullName>
    </submittedName>
</protein>
<keyword evidence="4" id="KW-1185">Reference proteome</keyword>
<dbReference type="Proteomes" id="UP001626549">
    <property type="component" value="Chromosome"/>
</dbReference>
<organism evidence="3 4">
    <name type="scientific">Congregibacter brevis</name>
    <dbReference type="NCBI Taxonomy" id="3081201"/>
    <lineage>
        <taxon>Bacteria</taxon>
        <taxon>Pseudomonadati</taxon>
        <taxon>Pseudomonadota</taxon>
        <taxon>Gammaproteobacteria</taxon>
        <taxon>Cellvibrionales</taxon>
        <taxon>Halieaceae</taxon>
        <taxon>Congregibacter</taxon>
    </lineage>
</organism>
<reference evidence="3 4" key="1">
    <citation type="submission" date="2023-10" db="EMBL/GenBank/DDBJ databases">
        <title>Two novel species belonging to the OM43/NOR5 clade.</title>
        <authorList>
            <person name="Park M."/>
        </authorList>
    </citation>
    <scope>NUCLEOTIDE SEQUENCE [LARGE SCALE GENOMIC DNA]</scope>
    <source>
        <strain evidence="3 4">IMCC45268</strain>
    </source>
</reference>
<evidence type="ECO:0000313" key="3">
    <source>
        <dbReference type="EMBL" id="WOJ96183.1"/>
    </source>
</evidence>
<dbReference type="PROSITE" id="PS51257">
    <property type="entry name" value="PROKAR_LIPOPROTEIN"/>
    <property type="match status" value="1"/>
</dbReference>
<keyword evidence="2" id="KW-0732">Signal</keyword>
<dbReference type="SUPFAM" id="SSF56935">
    <property type="entry name" value="Porins"/>
    <property type="match status" value="1"/>
</dbReference>
<proteinExistence type="predicted"/>
<sequence length="446" mass="49056">MFLRKPLGLAVAMLACSAVFSHAKTQAAEVDDRIAELERQLAELKSLVVSNKSSIDSNIETLAVQAEDLDEARPMSKGTKFTYGGYVQLDAIASNYSEGKPASVMDDLFVPSLIPVEPQSGSGDSYTNTNIHAKSSRFHFGTATQTDAGKISSFIELDFILSGQGDERVSNSFSSRIRHAYLKWDYGGQQSLLAGQAWSTFFNVGALPDLLDFVGPVGTVFERQPMVRWTSGPWQLAVENQTTRVNLQGGGSQLNDAQLLPDLVARYDGRTGDLKWSVAAIGRQLSYEERPAADIEGISDEQFGYGLSFAGKWNIGRNDLRFMASYGDALGRYMGLNSFNDGYIDHSGQISKIDQWGGFVAYRHYWSDQWRSNLSVSASEASNPSTAEFDGAGNLAKSYRSMHINLNYLPAPKLQLGGELMYGVKELEDGRDGDMYRLQFAAKYAF</sequence>
<keyword evidence="1" id="KW-0175">Coiled coil</keyword>
<dbReference type="EMBL" id="CP136865">
    <property type="protein sequence ID" value="WOJ96183.1"/>
    <property type="molecule type" value="Genomic_DNA"/>
</dbReference>
<accession>A0ABZ0IAQ5</accession>
<evidence type="ECO:0000313" key="4">
    <source>
        <dbReference type="Proteomes" id="UP001626549"/>
    </source>
</evidence>
<feature type="signal peptide" evidence="2">
    <location>
        <begin position="1"/>
        <end position="23"/>
    </location>
</feature>
<name>A0ABZ0IAQ5_9GAMM</name>
<feature type="coiled-coil region" evidence="1">
    <location>
        <begin position="20"/>
        <end position="54"/>
    </location>
</feature>
<evidence type="ECO:0000256" key="2">
    <source>
        <dbReference type="SAM" id="SignalP"/>
    </source>
</evidence>
<dbReference type="InterPro" id="IPR045748">
    <property type="entry name" value="DcaP"/>
</dbReference>
<gene>
    <name evidence="3" type="ORF">R0137_13140</name>
</gene>